<dbReference type="SUPFAM" id="SSF48452">
    <property type="entry name" value="TPR-like"/>
    <property type="match status" value="1"/>
</dbReference>
<dbReference type="Proteomes" id="UP001162780">
    <property type="component" value="Chromosome"/>
</dbReference>
<dbReference type="PANTHER" id="PTHR12558:SF13">
    <property type="entry name" value="CELL DIVISION CYCLE PROTEIN 27 HOMOLOG"/>
    <property type="match status" value="1"/>
</dbReference>
<evidence type="ECO:0000256" key="2">
    <source>
        <dbReference type="ARBA" id="ARBA00004429"/>
    </source>
</evidence>
<feature type="transmembrane region" description="Helical" evidence="11">
    <location>
        <begin position="47"/>
        <end position="72"/>
    </location>
</feature>
<keyword evidence="14" id="KW-1185">Reference proteome</keyword>
<keyword evidence="8 11" id="KW-0472">Membrane</keyword>
<evidence type="ECO:0000259" key="12">
    <source>
        <dbReference type="Pfam" id="PF07219"/>
    </source>
</evidence>
<evidence type="ECO:0000256" key="8">
    <source>
        <dbReference type="ARBA" id="ARBA00023136"/>
    </source>
</evidence>
<keyword evidence="4" id="KW-1003">Cell membrane</keyword>
<dbReference type="InterPro" id="IPR019734">
    <property type="entry name" value="TPR_rpt"/>
</dbReference>
<dbReference type="RefSeq" id="WP_255189644.1">
    <property type="nucleotide sequence ID" value="NZ_CP113517.1"/>
</dbReference>
<feature type="domain" description="HemY N-terminal" evidence="12">
    <location>
        <begin position="32"/>
        <end position="138"/>
    </location>
</feature>
<evidence type="ECO:0000313" key="13">
    <source>
        <dbReference type="EMBL" id="WAR44672.1"/>
    </source>
</evidence>
<feature type="repeat" description="TPR" evidence="10">
    <location>
        <begin position="367"/>
        <end position="400"/>
    </location>
</feature>
<protein>
    <submittedName>
        <fullName evidence="13">Heme biosynthesis protein HemY</fullName>
    </submittedName>
</protein>
<evidence type="ECO:0000256" key="6">
    <source>
        <dbReference type="ARBA" id="ARBA00022692"/>
    </source>
</evidence>
<dbReference type="InterPro" id="IPR010817">
    <property type="entry name" value="HemY_N"/>
</dbReference>
<dbReference type="Gene3D" id="1.25.40.10">
    <property type="entry name" value="Tetratricopeptide repeat domain"/>
    <property type="match status" value="2"/>
</dbReference>
<keyword evidence="10" id="KW-0802">TPR repeat</keyword>
<dbReference type="EMBL" id="CP113517">
    <property type="protein sequence ID" value="WAR44672.1"/>
    <property type="molecule type" value="Genomic_DNA"/>
</dbReference>
<dbReference type="PROSITE" id="PS50005">
    <property type="entry name" value="TPR"/>
    <property type="match status" value="1"/>
</dbReference>
<dbReference type="InterPro" id="IPR011990">
    <property type="entry name" value="TPR-like_helical_dom_sf"/>
</dbReference>
<proteinExistence type="predicted"/>
<dbReference type="SMART" id="SM00028">
    <property type="entry name" value="TPR"/>
    <property type="match status" value="3"/>
</dbReference>
<dbReference type="Pfam" id="PF07219">
    <property type="entry name" value="HemY_N"/>
    <property type="match status" value="1"/>
</dbReference>
<organism evidence="13 14">
    <name type="scientific">Methylomonas rapida</name>
    <dbReference type="NCBI Taxonomy" id="2963939"/>
    <lineage>
        <taxon>Bacteria</taxon>
        <taxon>Pseudomonadati</taxon>
        <taxon>Pseudomonadota</taxon>
        <taxon>Gammaproteobacteria</taxon>
        <taxon>Methylococcales</taxon>
        <taxon>Methylococcaceae</taxon>
        <taxon>Methylomonas</taxon>
    </lineage>
</organism>
<comment type="subcellular location">
    <subcellularLocation>
        <location evidence="2">Cell inner membrane</location>
        <topology evidence="2">Multi-pass membrane protein</topology>
    </subcellularLocation>
</comment>
<keyword evidence="7 11" id="KW-1133">Transmembrane helix</keyword>
<evidence type="ECO:0000256" key="10">
    <source>
        <dbReference type="PROSITE-ProRule" id="PRU00339"/>
    </source>
</evidence>
<dbReference type="Pfam" id="PF13181">
    <property type="entry name" value="TPR_8"/>
    <property type="match status" value="2"/>
</dbReference>
<comment type="function">
    <text evidence="1">Involved in a late step of protoheme IX synthesis.</text>
</comment>
<sequence length="410" mass="45711">MRNFLYFVASLLSAVALAFALHSWLAKHNDPGYVLIGFGHWSLETSLTVFTVTLVIGFFVLYSFFRLLGVLLRMPGHYAKRRRNIKFNRSQEALIAGLFDAADGNWENAEKVLIKHAANSGAPLLHYLTAARAAQSRGALDKRDEYLQKAAEQSSDDNLTVGLTQAELHMSEQQFEQALETLSKLHSINPGHARILKMMHQAYQHIGDWEGLSKLLPSLQQNKVIMETEVKLLQTKTYSSLLKKAAAQNDEAAIRACWSDVPEHIKSLPGIANIYFAAMIGVGAGKGMEDAIIKQLSKHWDATLLELYSNIETDDIGKQLQAAEQWLVVYPNDPTLLKVLGKLAHKLGQMEKAEQYLLKSLHIDASVGAYQLLAEVMFAKGDKDKACDYFKRGLELASSEVITRVEEINA</sequence>
<evidence type="ECO:0000256" key="11">
    <source>
        <dbReference type="SAM" id="Phobius"/>
    </source>
</evidence>
<evidence type="ECO:0000313" key="14">
    <source>
        <dbReference type="Proteomes" id="UP001162780"/>
    </source>
</evidence>
<dbReference type="PANTHER" id="PTHR12558">
    <property type="entry name" value="CELL DIVISION CYCLE 16,23,27"/>
    <property type="match status" value="1"/>
</dbReference>
<keyword evidence="9" id="KW-0627">Porphyrin biosynthesis</keyword>
<evidence type="ECO:0000256" key="4">
    <source>
        <dbReference type="ARBA" id="ARBA00022475"/>
    </source>
</evidence>
<dbReference type="NCBIfam" id="TIGR00540">
    <property type="entry name" value="TPR_hemY_coli"/>
    <property type="match status" value="1"/>
</dbReference>
<reference evidence="13" key="1">
    <citation type="submission" date="2022-11" db="EMBL/GenBank/DDBJ databases">
        <title>Methylomonas rapida sp. nov., Carotenoid-Producing Obligate Methanotrophs with High Growth Characteristics and Biotechnological Potential.</title>
        <authorList>
            <person name="Tikhonova E.N."/>
            <person name="Suleimanov R.Z."/>
            <person name="Miroshnikov K."/>
            <person name="Oshkin I.Y."/>
            <person name="Belova S.E."/>
            <person name="Danilova O.V."/>
            <person name="Ashikhmin A."/>
            <person name="Konopkin A."/>
            <person name="But S.Y."/>
            <person name="Khmelenina V.N."/>
            <person name="Kuznetsov N."/>
            <person name="Pimenov N.V."/>
            <person name="Dedysh S.N."/>
        </authorList>
    </citation>
    <scope>NUCLEOTIDE SEQUENCE</scope>
    <source>
        <strain evidence="13">MP1</strain>
    </source>
</reference>
<accession>A0ABY7GI69</accession>
<gene>
    <name evidence="13" type="ORF">NM686_020390</name>
</gene>
<keyword evidence="5" id="KW-0997">Cell inner membrane</keyword>
<evidence type="ECO:0000256" key="5">
    <source>
        <dbReference type="ARBA" id="ARBA00022519"/>
    </source>
</evidence>
<evidence type="ECO:0000256" key="7">
    <source>
        <dbReference type="ARBA" id="ARBA00022989"/>
    </source>
</evidence>
<evidence type="ECO:0000256" key="1">
    <source>
        <dbReference type="ARBA" id="ARBA00002962"/>
    </source>
</evidence>
<evidence type="ECO:0000256" key="9">
    <source>
        <dbReference type="ARBA" id="ARBA00023244"/>
    </source>
</evidence>
<comment type="pathway">
    <text evidence="3">Porphyrin-containing compound metabolism; protoheme biosynthesis.</text>
</comment>
<keyword evidence="6 11" id="KW-0812">Transmembrane</keyword>
<name>A0ABY7GI69_9GAMM</name>
<evidence type="ECO:0000256" key="3">
    <source>
        <dbReference type="ARBA" id="ARBA00004744"/>
    </source>
</evidence>
<dbReference type="InterPro" id="IPR005254">
    <property type="entry name" value="Heme_biosyn_assoc_TPR_pro"/>
</dbReference>